<reference evidence="2 3" key="2">
    <citation type="journal article" date="2012" name="PLoS Pathog.">
        <title>Diverse lifestyles and strategies of plant pathogenesis encoded in the genomes of eighteen Dothideomycetes fungi.</title>
        <authorList>
            <person name="Ohm R.A."/>
            <person name="Feau N."/>
            <person name="Henrissat B."/>
            <person name="Schoch C.L."/>
            <person name="Horwitz B.A."/>
            <person name="Barry K.W."/>
            <person name="Condon B.J."/>
            <person name="Copeland A.C."/>
            <person name="Dhillon B."/>
            <person name="Glaser F."/>
            <person name="Hesse C.N."/>
            <person name="Kosti I."/>
            <person name="LaButti K."/>
            <person name="Lindquist E.A."/>
            <person name="Lucas S."/>
            <person name="Salamov A.A."/>
            <person name="Bradshaw R.E."/>
            <person name="Ciuffetti L."/>
            <person name="Hamelin R.C."/>
            <person name="Kema G.H.J."/>
            <person name="Lawrence C."/>
            <person name="Scott J.A."/>
            <person name="Spatafora J.W."/>
            <person name="Turgeon B.G."/>
            <person name="de Wit P.J.G.M."/>
            <person name="Zhong S."/>
            <person name="Goodwin S.B."/>
            <person name="Grigoriev I.V."/>
        </authorList>
    </citation>
    <scope>NUCLEOTIDE SEQUENCE [LARGE SCALE GENOMIC DNA]</scope>
    <source>
        <strain evidence="3">NZE10 / CBS 128990</strain>
    </source>
</reference>
<dbReference type="InterPro" id="IPR052895">
    <property type="entry name" value="HetReg/Transcr_Mod"/>
</dbReference>
<dbReference type="PANTHER" id="PTHR24148">
    <property type="entry name" value="ANKYRIN REPEAT DOMAIN-CONTAINING PROTEIN 39 HOMOLOG-RELATED"/>
    <property type="match status" value="1"/>
</dbReference>
<evidence type="ECO:0000259" key="1">
    <source>
        <dbReference type="Pfam" id="PF06985"/>
    </source>
</evidence>
<protein>
    <recommendedName>
        <fullName evidence="1">Heterokaryon incompatibility domain-containing protein</fullName>
    </recommendedName>
</protein>
<gene>
    <name evidence="2" type="ORF">DOTSEDRAFT_32616</name>
</gene>
<dbReference type="PANTHER" id="PTHR24148:SF64">
    <property type="entry name" value="HETEROKARYON INCOMPATIBILITY DOMAIN-CONTAINING PROTEIN"/>
    <property type="match status" value="1"/>
</dbReference>
<dbReference type="OMA" id="QQMWRIF"/>
<evidence type="ECO:0000313" key="3">
    <source>
        <dbReference type="Proteomes" id="UP000016933"/>
    </source>
</evidence>
<sequence>MQRTLGIDGARTCGGPTSEQLQAEATITKHPTPPVFKYEALEPDAIRLLKWCTGSKAVDPHFELVTSRYLPHTQKYDVPYNALSYCWGHATHPKNLWSALQSIVYPEKLEMRRSGLLWIDAICINQQDIEERSSQVQQMWRIFNNATVIAWLGDSNEQVYASYFQCISQCDWPPKLRTSMEPAMKDILARQYFSRAWIAPELTQASRVDFLCGNRAHWSHEALSSLADQLAKESLGTNEVRSANLIRSAALGNRFEEEGNDAGSIFNRVFEAFYEAGCTDRRDRIFAMLQDPRIRRLSLSLKPDYSLSENDLWLALGQACGEDDAIREDAIKGTGC</sequence>
<dbReference type="InterPro" id="IPR010730">
    <property type="entry name" value="HET"/>
</dbReference>
<reference evidence="3" key="1">
    <citation type="journal article" date="2012" name="PLoS Genet.">
        <title>The genomes of the fungal plant pathogens Cladosporium fulvum and Dothistroma septosporum reveal adaptation to different hosts and lifestyles but also signatures of common ancestry.</title>
        <authorList>
            <person name="de Wit P.J.G.M."/>
            <person name="van der Burgt A."/>
            <person name="Oekmen B."/>
            <person name="Stergiopoulos I."/>
            <person name="Abd-Elsalam K.A."/>
            <person name="Aerts A.L."/>
            <person name="Bahkali A.H."/>
            <person name="Beenen H.G."/>
            <person name="Chettri P."/>
            <person name="Cox M.P."/>
            <person name="Datema E."/>
            <person name="de Vries R.P."/>
            <person name="Dhillon B."/>
            <person name="Ganley A.R."/>
            <person name="Griffiths S.A."/>
            <person name="Guo Y."/>
            <person name="Hamelin R.C."/>
            <person name="Henrissat B."/>
            <person name="Kabir M.S."/>
            <person name="Jashni M.K."/>
            <person name="Kema G."/>
            <person name="Klaubauf S."/>
            <person name="Lapidus A."/>
            <person name="Levasseur A."/>
            <person name="Lindquist E."/>
            <person name="Mehrabi R."/>
            <person name="Ohm R.A."/>
            <person name="Owen T.J."/>
            <person name="Salamov A."/>
            <person name="Schwelm A."/>
            <person name="Schijlen E."/>
            <person name="Sun H."/>
            <person name="van den Burg H.A."/>
            <person name="van Ham R.C.H.J."/>
            <person name="Zhang S."/>
            <person name="Goodwin S.B."/>
            <person name="Grigoriev I.V."/>
            <person name="Collemare J."/>
            <person name="Bradshaw R.E."/>
        </authorList>
    </citation>
    <scope>NUCLEOTIDE SEQUENCE [LARGE SCALE GENOMIC DNA]</scope>
    <source>
        <strain evidence="3">NZE10 / CBS 128990</strain>
    </source>
</reference>
<name>N1PR91_DOTSN</name>
<organism evidence="2 3">
    <name type="scientific">Dothistroma septosporum (strain NZE10 / CBS 128990)</name>
    <name type="common">Red band needle blight fungus</name>
    <name type="synonym">Mycosphaerella pini</name>
    <dbReference type="NCBI Taxonomy" id="675120"/>
    <lineage>
        <taxon>Eukaryota</taxon>
        <taxon>Fungi</taxon>
        <taxon>Dikarya</taxon>
        <taxon>Ascomycota</taxon>
        <taxon>Pezizomycotina</taxon>
        <taxon>Dothideomycetes</taxon>
        <taxon>Dothideomycetidae</taxon>
        <taxon>Mycosphaerellales</taxon>
        <taxon>Mycosphaerellaceae</taxon>
        <taxon>Dothistroma</taxon>
    </lineage>
</organism>
<dbReference type="STRING" id="675120.N1PR91"/>
<proteinExistence type="predicted"/>
<dbReference type="Proteomes" id="UP000016933">
    <property type="component" value="Unassembled WGS sequence"/>
</dbReference>
<dbReference type="EMBL" id="KB446537">
    <property type="protein sequence ID" value="EME45907.1"/>
    <property type="molecule type" value="Genomic_DNA"/>
</dbReference>
<dbReference type="OrthoDB" id="5303367at2759"/>
<feature type="domain" description="Heterokaryon incompatibility" evidence="1">
    <location>
        <begin position="80"/>
        <end position="199"/>
    </location>
</feature>
<accession>N1PR91</accession>
<evidence type="ECO:0000313" key="2">
    <source>
        <dbReference type="EMBL" id="EME45907.1"/>
    </source>
</evidence>
<dbReference type="AlphaFoldDB" id="N1PR91"/>
<dbReference type="HOGENOM" id="CLU_826460_0_0_1"/>
<dbReference type="Pfam" id="PF06985">
    <property type="entry name" value="HET"/>
    <property type="match status" value="1"/>
</dbReference>
<keyword evidence="3" id="KW-1185">Reference proteome</keyword>